<evidence type="ECO:0000256" key="1">
    <source>
        <dbReference type="SAM" id="MobiDB-lite"/>
    </source>
</evidence>
<dbReference type="EMBL" id="BGZK01000128">
    <property type="protein sequence ID" value="GBP21392.1"/>
    <property type="molecule type" value="Genomic_DNA"/>
</dbReference>
<organism evidence="2 3">
    <name type="scientific">Eumeta variegata</name>
    <name type="common">Bagworm moth</name>
    <name type="synonym">Eumeta japonica</name>
    <dbReference type="NCBI Taxonomy" id="151549"/>
    <lineage>
        <taxon>Eukaryota</taxon>
        <taxon>Metazoa</taxon>
        <taxon>Ecdysozoa</taxon>
        <taxon>Arthropoda</taxon>
        <taxon>Hexapoda</taxon>
        <taxon>Insecta</taxon>
        <taxon>Pterygota</taxon>
        <taxon>Neoptera</taxon>
        <taxon>Endopterygota</taxon>
        <taxon>Lepidoptera</taxon>
        <taxon>Glossata</taxon>
        <taxon>Ditrysia</taxon>
        <taxon>Tineoidea</taxon>
        <taxon>Psychidae</taxon>
        <taxon>Oiketicinae</taxon>
        <taxon>Eumeta</taxon>
    </lineage>
</organism>
<evidence type="ECO:0000313" key="2">
    <source>
        <dbReference type="EMBL" id="GBP21392.1"/>
    </source>
</evidence>
<keyword evidence="3" id="KW-1185">Reference proteome</keyword>
<feature type="region of interest" description="Disordered" evidence="1">
    <location>
        <begin position="43"/>
        <end position="63"/>
    </location>
</feature>
<evidence type="ECO:0000313" key="3">
    <source>
        <dbReference type="Proteomes" id="UP000299102"/>
    </source>
</evidence>
<protein>
    <submittedName>
        <fullName evidence="2">Uncharacterized protein</fullName>
    </submittedName>
</protein>
<name>A0A4C1U4X1_EUMVA</name>
<dbReference type="AlphaFoldDB" id="A0A4C1U4X1"/>
<gene>
    <name evidence="2" type="ORF">EVAR_11993_1</name>
</gene>
<dbReference type="Proteomes" id="UP000299102">
    <property type="component" value="Unassembled WGS sequence"/>
</dbReference>
<sequence length="92" mass="9624">MNKPQGLLENGKRASQRCVEFTVGDRGAGGRPPAGACGATRVVAPPNSGQISESPQSAVSPARPAGRSRYVVCYFMTSFAERTNAIVNSNVL</sequence>
<reference evidence="2 3" key="1">
    <citation type="journal article" date="2019" name="Commun. Biol.">
        <title>The bagworm genome reveals a unique fibroin gene that provides high tensile strength.</title>
        <authorList>
            <person name="Kono N."/>
            <person name="Nakamura H."/>
            <person name="Ohtoshi R."/>
            <person name="Tomita M."/>
            <person name="Numata K."/>
            <person name="Arakawa K."/>
        </authorList>
    </citation>
    <scope>NUCLEOTIDE SEQUENCE [LARGE SCALE GENOMIC DNA]</scope>
</reference>
<comment type="caution">
    <text evidence="2">The sequence shown here is derived from an EMBL/GenBank/DDBJ whole genome shotgun (WGS) entry which is preliminary data.</text>
</comment>
<accession>A0A4C1U4X1</accession>
<proteinExistence type="predicted"/>
<feature type="compositionally biased region" description="Polar residues" evidence="1">
    <location>
        <begin position="47"/>
        <end position="59"/>
    </location>
</feature>